<proteinExistence type="predicted"/>
<sequence>MNFKQMILLEHVLDIINYEQDGFDLALVFKIDNILYTGNFLQKVKNGGSTKRLAFKSHPIKGYELKDHILLFKENDMDELIRDRFLRMAHVDEDKKKLKTLVDNPSILLSKLVEFVYTLTPDDYLDHNYHITNCIHKMSNIDSDDEMYFYYVEENIYPISLVTL</sequence>
<accession>A0A1H7PTC8</accession>
<dbReference type="RefSeq" id="WP_091485649.1">
    <property type="nucleotide sequence ID" value="NZ_BJUX01000001.1"/>
</dbReference>
<dbReference type="EMBL" id="FOBL01000001">
    <property type="protein sequence ID" value="SEL38708.1"/>
    <property type="molecule type" value="Genomic_DNA"/>
</dbReference>
<reference evidence="2 3" key="1">
    <citation type="submission" date="2016-10" db="EMBL/GenBank/DDBJ databases">
        <authorList>
            <person name="de Groot N.N."/>
        </authorList>
    </citation>
    <scope>NUCLEOTIDE SEQUENCE [LARGE SCALE GENOMIC DNA]</scope>
    <source>
        <strain evidence="2 3">DSM 19182</strain>
    </source>
</reference>
<dbReference type="EMBL" id="BJUX01000001">
    <property type="protein sequence ID" value="GEK88163.1"/>
    <property type="molecule type" value="Genomic_DNA"/>
</dbReference>
<protein>
    <submittedName>
        <fullName evidence="2">Uncharacterized protein</fullName>
    </submittedName>
</protein>
<dbReference type="OrthoDB" id="10013014at2"/>
<evidence type="ECO:0000313" key="4">
    <source>
        <dbReference type="Proteomes" id="UP000321425"/>
    </source>
</evidence>
<dbReference type="AlphaFoldDB" id="A0A1H7PTC8"/>
<reference evidence="1 4" key="2">
    <citation type="submission" date="2019-07" db="EMBL/GenBank/DDBJ databases">
        <title>Whole genome shotgun sequence of Alkalibacterium putridalgicola NBRC 103243.</title>
        <authorList>
            <person name="Hosoyama A."/>
            <person name="Uohara A."/>
            <person name="Ohji S."/>
            <person name="Ichikawa N."/>
        </authorList>
    </citation>
    <scope>NUCLEOTIDE SEQUENCE [LARGE SCALE GENOMIC DNA]</scope>
    <source>
        <strain evidence="1 4">NBRC 103243</strain>
    </source>
</reference>
<keyword evidence="4" id="KW-1185">Reference proteome</keyword>
<dbReference type="Proteomes" id="UP000198548">
    <property type="component" value="Unassembled WGS sequence"/>
</dbReference>
<evidence type="ECO:0000313" key="3">
    <source>
        <dbReference type="Proteomes" id="UP000198548"/>
    </source>
</evidence>
<evidence type="ECO:0000313" key="1">
    <source>
        <dbReference type="EMBL" id="GEK88163.1"/>
    </source>
</evidence>
<gene>
    <name evidence="1" type="ORF">APU01nite_02020</name>
    <name evidence="2" type="ORF">SAMN04488100_1012</name>
</gene>
<dbReference type="Proteomes" id="UP000321425">
    <property type="component" value="Unassembled WGS sequence"/>
</dbReference>
<name>A0A1H7PTC8_9LACT</name>
<organism evidence="2 3">
    <name type="scientific">Alkalibacterium putridalgicola</name>
    <dbReference type="NCBI Taxonomy" id="426703"/>
    <lineage>
        <taxon>Bacteria</taxon>
        <taxon>Bacillati</taxon>
        <taxon>Bacillota</taxon>
        <taxon>Bacilli</taxon>
        <taxon>Lactobacillales</taxon>
        <taxon>Carnobacteriaceae</taxon>
        <taxon>Alkalibacterium</taxon>
    </lineage>
</organism>
<evidence type="ECO:0000313" key="2">
    <source>
        <dbReference type="EMBL" id="SEL38708.1"/>
    </source>
</evidence>